<dbReference type="RefSeq" id="WP_307489787.1">
    <property type="nucleotide sequence ID" value="NZ_JAUSVB010000001.1"/>
</dbReference>
<feature type="compositionally biased region" description="Basic and acidic residues" evidence="1">
    <location>
        <begin position="192"/>
        <end position="273"/>
    </location>
</feature>
<reference evidence="2 3" key="1">
    <citation type="submission" date="2023-07" db="EMBL/GenBank/DDBJ databases">
        <title>Sorghum-associated microbial communities from plants grown in Nebraska, USA.</title>
        <authorList>
            <person name="Schachtman D."/>
        </authorList>
    </citation>
    <scope>NUCLEOTIDE SEQUENCE [LARGE SCALE GENOMIC DNA]</scope>
    <source>
        <strain evidence="2 3">BE332</strain>
    </source>
</reference>
<accession>A0ABU0EBB7</accession>
<gene>
    <name evidence="2" type="ORF">J2X26_000652</name>
</gene>
<feature type="compositionally biased region" description="Pro residues" evidence="1">
    <location>
        <begin position="166"/>
        <end position="175"/>
    </location>
</feature>
<evidence type="ECO:0000313" key="2">
    <source>
        <dbReference type="EMBL" id="MDQ0372355.1"/>
    </source>
</evidence>
<evidence type="ECO:0000313" key="3">
    <source>
        <dbReference type="Proteomes" id="UP001239626"/>
    </source>
</evidence>
<feature type="region of interest" description="Disordered" evidence="1">
    <location>
        <begin position="304"/>
        <end position="346"/>
    </location>
</feature>
<name>A0ABU0EBB7_9CELL</name>
<keyword evidence="3" id="KW-1185">Reference proteome</keyword>
<organism evidence="2 3">
    <name type="scientific">Cellulomonas humilata</name>
    <dbReference type="NCBI Taxonomy" id="144055"/>
    <lineage>
        <taxon>Bacteria</taxon>
        <taxon>Bacillati</taxon>
        <taxon>Actinomycetota</taxon>
        <taxon>Actinomycetes</taxon>
        <taxon>Micrococcales</taxon>
        <taxon>Cellulomonadaceae</taxon>
        <taxon>Cellulomonas</taxon>
    </lineage>
</organism>
<evidence type="ECO:0000256" key="1">
    <source>
        <dbReference type="SAM" id="MobiDB-lite"/>
    </source>
</evidence>
<feature type="compositionally biased region" description="Low complexity" evidence="1">
    <location>
        <begin position="333"/>
        <end position="346"/>
    </location>
</feature>
<dbReference type="Proteomes" id="UP001239626">
    <property type="component" value="Unassembled WGS sequence"/>
</dbReference>
<protein>
    <recommendedName>
        <fullName evidence="4">Transposase</fullName>
    </recommendedName>
</protein>
<proteinExistence type="predicted"/>
<dbReference type="EMBL" id="JAUSVB010000001">
    <property type="protein sequence ID" value="MDQ0372355.1"/>
    <property type="molecule type" value="Genomic_DNA"/>
</dbReference>
<feature type="region of interest" description="Disordered" evidence="1">
    <location>
        <begin position="156"/>
        <end position="276"/>
    </location>
</feature>
<sequence>MSELDEVVDDLYSGPPAEFVSRRAAAVKAARADKDRELAEAIGELRKPTVSAWLVNLLVRDDADLAGQIVALGEGLRDAEKSLDGPALRELSKQRRQLVRSLVARARKLAQPTGQKVGDAVVQELDATLTAALADPAVAREVVSGRLTAAREYAGFGSADSSDGTAPPPPKPPPPPKEKPVTATPARGKLRLVGESERAEPTKETGESAAERDRRRRREEREQRARDEAQAAWEQAERAATEARRRHDAAVAARDESAAEVERTEAAAARAHEEEDDLVRALAEARRRLAAAGKAATVADKEVGTAQQTLRADERELATAERELGRAERAREAAAAAREATASSDG</sequence>
<feature type="compositionally biased region" description="Basic and acidic residues" evidence="1">
    <location>
        <begin position="311"/>
        <end position="332"/>
    </location>
</feature>
<evidence type="ECO:0008006" key="4">
    <source>
        <dbReference type="Google" id="ProtNLM"/>
    </source>
</evidence>
<comment type="caution">
    <text evidence="2">The sequence shown here is derived from an EMBL/GenBank/DDBJ whole genome shotgun (WGS) entry which is preliminary data.</text>
</comment>